<protein>
    <submittedName>
        <fullName evidence="1">Uncharacterized protein</fullName>
    </submittedName>
</protein>
<organism evidence="1 2">
    <name type="scientific">Jimgerdemannia flammicorona</name>
    <dbReference type="NCBI Taxonomy" id="994334"/>
    <lineage>
        <taxon>Eukaryota</taxon>
        <taxon>Fungi</taxon>
        <taxon>Fungi incertae sedis</taxon>
        <taxon>Mucoromycota</taxon>
        <taxon>Mucoromycotina</taxon>
        <taxon>Endogonomycetes</taxon>
        <taxon>Endogonales</taxon>
        <taxon>Endogonaceae</taxon>
        <taxon>Jimgerdemannia</taxon>
    </lineage>
</organism>
<sequence length="80" mass="9047">MVTGGEWVYARTTRFPRNDRRNARSDGQMVIRGHMITVRSLLSRAIPPTTPPLPICVKQVQPDLHPSLNLQQNRCPNMGP</sequence>
<evidence type="ECO:0000313" key="1">
    <source>
        <dbReference type="EMBL" id="RUP45836.1"/>
    </source>
</evidence>
<evidence type="ECO:0000313" key="2">
    <source>
        <dbReference type="Proteomes" id="UP000268093"/>
    </source>
</evidence>
<gene>
    <name evidence="1" type="ORF">BC936DRAFT_147676</name>
</gene>
<accession>A0A433D4R9</accession>
<proteinExistence type="predicted"/>
<name>A0A433D4R9_9FUNG</name>
<dbReference type="AlphaFoldDB" id="A0A433D4R9"/>
<keyword evidence="2" id="KW-1185">Reference proteome</keyword>
<reference evidence="1 2" key="1">
    <citation type="journal article" date="2018" name="New Phytol.">
        <title>Phylogenomics of Endogonaceae and evolution of mycorrhizas within Mucoromycota.</title>
        <authorList>
            <person name="Chang Y."/>
            <person name="Desiro A."/>
            <person name="Na H."/>
            <person name="Sandor L."/>
            <person name="Lipzen A."/>
            <person name="Clum A."/>
            <person name="Barry K."/>
            <person name="Grigoriev I.V."/>
            <person name="Martin F.M."/>
            <person name="Stajich J.E."/>
            <person name="Smith M.E."/>
            <person name="Bonito G."/>
            <person name="Spatafora J.W."/>
        </authorList>
    </citation>
    <scope>NUCLEOTIDE SEQUENCE [LARGE SCALE GENOMIC DNA]</scope>
    <source>
        <strain evidence="1 2">GMNB39</strain>
    </source>
</reference>
<comment type="caution">
    <text evidence="1">The sequence shown here is derived from an EMBL/GenBank/DDBJ whole genome shotgun (WGS) entry which is preliminary data.</text>
</comment>
<dbReference type="Proteomes" id="UP000268093">
    <property type="component" value="Unassembled WGS sequence"/>
</dbReference>
<dbReference type="EMBL" id="RBNI01006704">
    <property type="protein sequence ID" value="RUP45836.1"/>
    <property type="molecule type" value="Genomic_DNA"/>
</dbReference>